<gene>
    <name evidence="2" type="primary">metX_1</name>
    <name evidence="2" type="ORF">HAPAU_07080</name>
</gene>
<organism evidence="2 3">
    <name type="scientific">Halalkalicoccus paucihalophilus</name>
    <dbReference type="NCBI Taxonomy" id="1008153"/>
    <lineage>
        <taxon>Archaea</taxon>
        <taxon>Methanobacteriati</taxon>
        <taxon>Methanobacteriota</taxon>
        <taxon>Stenosarchaea group</taxon>
        <taxon>Halobacteria</taxon>
        <taxon>Halobacteriales</taxon>
        <taxon>Halococcaceae</taxon>
        <taxon>Halalkalicoccus</taxon>
    </lineage>
</organism>
<proteinExistence type="predicted"/>
<sequence>MIGTPLRRGRWADHPYVAVGDGPRTLLVVPGLNDPLCRVTDRWWFSLLVATYCDRYTGRHTVAMVSRPPGLPENASTRDLAAGYAEVLEAVGPADVLGLSMGGFLVEHLAADHPDLVERAVLGLAAARLSEHGREVVERWREHAERGEFRPIYEEAAGAVAGGLRGPIVRGAARLYGRLGTQSPVDRRDFLVSADACLAHDATDRLGDIEVPTLVIGGTEDPFFTRERYRETVRGIPEVEFVEIEAAGHEAVLDRRSEFDGAIREFLYE</sequence>
<dbReference type="EMBL" id="LTAZ01000002">
    <property type="protein sequence ID" value="KYH27255.1"/>
    <property type="molecule type" value="Genomic_DNA"/>
</dbReference>
<dbReference type="PANTHER" id="PTHR43433:SF5">
    <property type="entry name" value="AB HYDROLASE-1 DOMAIN-CONTAINING PROTEIN"/>
    <property type="match status" value="1"/>
</dbReference>
<dbReference type="InterPro" id="IPR029058">
    <property type="entry name" value="AB_hydrolase_fold"/>
</dbReference>
<keyword evidence="2" id="KW-0012">Acyltransferase</keyword>
<dbReference type="PATRIC" id="fig|1008153.3.peg.710"/>
<evidence type="ECO:0000313" key="2">
    <source>
        <dbReference type="EMBL" id="KYH27255.1"/>
    </source>
</evidence>
<dbReference type="RefSeq" id="WP_066379616.1">
    <property type="nucleotide sequence ID" value="NZ_LTAZ01000002.1"/>
</dbReference>
<dbReference type="AlphaFoldDB" id="A0A151AI50"/>
<name>A0A151AI50_9EURY</name>
<dbReference type="Proteomes" id="UP000075321">
    <property type="component" value="Unassembled WGS sequence"/>
</dbReference>
<dbReference type="OrthoDB" id="7466at2157"/>
<dbReference type="GO" id="GO:0004414">
    <property type="term" value="F:homoserine O-acetyltransferase activity"/>
    <property type="evidence" value="ECO:0007669"/>
    <property type="project" value="UniProtKB-EC"/>
</dbReference>
<evidence type="ECO:0000313" key="3">
    <source>
        <dbReference type="Proteomes" id="UP000075321"/>
    </source>
</evidence>
<dbReference type="EC" id="2.3.1.31" evidence="2"/>
<protein>
    <submittedName>
        <fullName evidence="2">Homoserine O-acetyltransferase</fullName>
        <ecNumber evidence="2">2.3.1.31</ecNumber>
    </submittedName>
</protein>
<dbReference type="SUPFAM" id="SSF53474">
    <property type="entry name" value="alpha/beta-Hydrolases"/>
    <property type="match status" value="1"/>
</dbReference>
<dbReference type="Gene3D" id="3.40.50.1820">
    <property type="entry name" value="alpha/beta hydrolase"/>
    <property type="match status" value="1"/>
</dbReference>
<evidence type="ECO:0000259" key="1">
    <source>
        <dbReference type="Pfam" id="PF00561"/>
    </source>
</evidence>
<comment type="caution">
    <text evidence="2">The sequence shown here is derived from an EMBL/GenBank/DDBJ whole genome shotgun (WGS) entry which is preliminary data.</text>
</comment>
<dbReference type="InterPro" id="IPR000073">
    <property type="entry name" value="AB_hydrolase_1"/>
</dbReference>
<accession>A0A151AI50</accession>
<dbReference type="InterPro" id="IPR050471">
    <property type="entry name" value="AB_hydrolase"/>
</dbReference>
<keyword evidence="3" id="KW-1185">Reference proteome</keyword>
<reference evidence="2 3" key="1">
    <citation type="submission" date="2016-02" db="EMBL/GenBank/DDBJ databases">
        <title>Genome sequence of Halalkalicoccus paucihalophilus DSM 24557.</title>
        <authorList>
            <person name="Poehlein A."/>
            <person name="Daniel R."/>
        </authorList>
    </citation>
    <scope>NUCLEOTIDE SEQUENCE [LARGE SCALE GENOMIC DNA]</scope>
    <source>
        <strain evidence="2 3">DSM 24557</strain>
    </source>
</reference>
<feature type="domain" description="AB hydrolase-1" evidence="1">
    <location>
        <begin position="72"/>
        <end position="254"/>
    </location>
</feature>
<keyword evidence="2" id="KW-0808">Transferase</keyword>
<dbReference type="PANTHER" id="PTHR43433">
    <property type="entry name" value="HYDROLASE, ALPHA/BETA FOLD FAMILY PROTEIN"/>
    <property type="match status" value="1"/>
</dbReference>
<dbReference type="Pfam" id="PF00561">
    <property type="entry name" value="Abhydrolase_1"/>
    <property type="match status" value="1"/>
</dbReference>